<keyword evidence="3" id="KW-0223">Dioxygenase</keyword>
<comment type="caution">
    <text evidence="3">The sequence shown here is derived from an EMBL/GenBank/DDBJ whole genome shotgun (WGS) entry which is preliminary data.</text>
</comment>
<feature type="domain" description="Glyoxalase-like" evidence="2">
    <location>
        <begin position="156"/>
        <end position="257"/>
    </location>
</feature>
<dbReference type="InterPro" id="IPR025870">
    <property type="entry name" value="Glyoxalase-like_dom"/>
</dbReference>
<dbReference type="PANTHER" id="PTHR43048:SF3">
    <property type="entry name" value="METHYLMALONYL-COA EPIMERASE, MITOCHONDRIAL"/>
    <property type="match status" value="1"/>
</dbReference>
<dbReference type="InterPro" id="IPR051785">
    <property type="entry name" value="MMCE/EMCE_epimerase"/>
</dbReference>
<dbReference type="SUPFAM" id="SSF54593">
    <property type="entry name" value="Glyoxalase/Bleomycin resistance protein/Dihydroxybiphenyl dioxygenase"/>
    <property type="match status" value="2"/>
</dbReference>
<keyword evidence="3" id="KW-0560">Oxidoreductase</keyword>
<dbReference type="RefSeq" id="WP_183969654.1">
    <property type="nucleotide sequence ID" value="NZ_BAABEW010000024.1"/>
</dbReference>
<dbReference type="EMBL" id="JACHGB010000006">
    <property type="protein sequence ID" value="MBB5273257.1"/>
    <property type="molecule type" value="Genomic_DNA"/>
</dbReference>
<evidence type="ECO:0000259" key="2">
    <source>
        <dbReference type="Pfam" id="PF13468"/>
    </source>
</evidence>
<evidence type="ECO:0000256" key="1">
    <source>
        <dbReference type="ARBA" id="ARBA00022723"/>
    </source>
</evidence>
<dbReference type="GO" id="GO:0051213">
    <property type="term" value="F:dioxygenase activity"/>
    <property type="evidence" value="ECO:0007669"/>
    <property type="project" value="UniProtKB-KW"/>
</dbReference>
<keyword evidence="3" id="KW-0456">Lyase</keyword>
<dbReference type="GO" id="GO:0004493">
    <property type="term" value="F:methylmalonyl-CoA epimerase activity"/>
    <property type="evidence" value="ECO:0007669"/>
    <property type="project" value="TreeGrafter"/>
</dbReference>
<keyword evidence="4" id="KW-1185">Reference proteome</keyword>
<dbReference type="GO" id="GO:0046872">
    <property type="term" value="F:metal ion binding"/>
    <property type="evidence" value="ECO:0007669"/>
    <property type="project" value="UniProtKB-KW"/>
</dbReference>
<gene>
    <name evidence="3" type="ORF">HNQ70_003285</name>
</gene>
<dbReference type="AlphaFoldDB" id="A0A7W8HJK5"/>
<dbReference type="GO" id="GO:0016829">
    <property type="term" value="F:lyase activity"/>
    <property type="evidence" value="ECO:0007669"/>
    <property type="project" value="UniProtKB-KW"/>
</dbReference>
<dbReference type="InterPro" id="IPR029068">
    <property type="entry name" value="Glyas_Bleomycin-R_OHBP_Dase"/>
</dbReference>
<sequence>MITGMPRIAIATADFQGIVDTFRNRLGIPVIDASDDTLPSLGARIAMCVPEGGSNIELMSPEVPEAPLCQSLQRFLDRRGQGLFALMLEAPDPDAEAEVLSGRGLNVLPLMAGAGGRDVHPNSTHGVLIRVYPVNSFDRKAPPGTPAAPLSGVQRVIIAVKDLQAAAQVYGERLGLPADTPALDAIRGVERVLVHPPSGGTIELIAVRDRTRPFAAAVAAHLDANPEGMYALVLHAPDPRAMLEGLVAQGVDARIAADAADVVEIGRGSMFGALLRIERG</sequence>
<name>A0A7W8HJK5_9BURK</name>
<protein>
    <submittedName>
        <fullName evidence="3">Catechol 2,3-dioxygenase-like lactoylglutathione lyase family enzyme</fullName>
    </submittedName>
</protein>
<dbReference type="Gene3D" id="3.10.180.10">
    <property type="entry name" value="2,3-Dihydroxybiphenyl 1,2-Dioxygenase, domain 1"/>
    <property type="match status" value="2"/>
</dbReference>
<organism evidence="3 4">
    <name type="scientific">Quisquiliibacterium transsilvanicum</name>
    <dbReference type="NCBI Taxonomy" id="1549638"/>
    <lineage>
        <taxon>Bacteria</taxon>
        <taxon>Pseudomonadati</taxon>
        <taxon>Pseudomonadota</taxon>
        <taxon>Betaproteobacteria</taxon>
        <taxon>Burkholderiales</taxon>
        <taxon>Burkholderiaceae</taxon>
        <taxon>Quisquiliibacterium</taxon>
    </lineage>
</organism>
<evidence type="ECO:0000313" key="4">
    <source>
        <dbReference type="Proteomes" id="UP000532440"/>
    </source>
</evidence>
<reference evidence="3 4" key="1">
    <citation type="submission" date="2020-08" db="EMBL/GenBank/DDBJ databases">
        <title>Genomic Encyclopedia of Type Strains, Phase IV (KMG-IV): sequencing the most valuable type-strain genomes for metagenomic binning, comparative biology and taxonomic classification.</title>
        <authorList>
            <person name="Goeker M."/>
        </authorList>
    </citation>
    <scope>NUCLEOTIDE SEQUENCE [LARGE SCALE GENOMIC DNA]</scope>
    <source>
        <strain evidence="3 4">DSM 29781</strain>
    </source>
</reference>
<accession>A0A7W8HJK5</accession>
<dbReference type="GO" id="GO:0046491">
    <property type="term" value="P:L-methylmalonyl-CoA metabolic process"/>
    <property type="evidence" value="ECO:0007669"/>
    <property type="project" value="TreeGrafter"/>
</dbReference>
<dbReference type="Pfam" id="PF13468">
    <property type="entry name" value="Glyoxalase_3"/>
    <property type="match status" value="1"/>
</dbReference>
<dbReference type="PANTHER" id="PTHR43048">
    <property type="entry name" value="METHYLMALONYL-COA EPIMERASE"/>
    <property type="match status" value="1"/>
</dbReference>
<keyword evidence="1" id="KW-0479">Metal-binding</keyword>
<proteinExistence type="predicted"/>
<evidence type="ECO:0000313" key="3">
    <source>
        <dbReference type="EMBL" id="MBB5273257.1"/>
    </source>
</evidence>
<dbReference type="Pfam" id="PF13669">
    <property type="entry name" value="Glyoxalase_4"/>
    <property type="match status" value="1"/>
</dbReference>
<dbReference type="Proteomes" id="UP000532440">
    <property type="component" value="Unassembled WGS sequence"/>
</dbReference>